<dbReference type="RefSeq" id="WP_096686512.1">
    <property type="nucleotide sequence ID" value="NZ_AP014564.1"/>
</dbReference>
<feature type="chain" id="PRO_5012588423" description="DUF3575 domain-containing protein" evidence="1">
    <location>
        <begin position="21"/>
        <end position="192"/>
    </location>
</feature>
<evidence type="ECO:0008006" key="4">
    <source>
        <dbReference type="Google" id="ProtNLM"/>
    </source>
</evidence>
<dbReference type="OrthoDB" id="1118958at2"/>
<sequence>MRKIFLLLTVLFIFNSFINAQNNPSDNVEIKAKNIIKVNAGGILFSIMNSLFFDENTLNITSGYERVINDKLSLNIEILADIRMPRLYDYFYSYWGANGGFRYYFSSGAPIGFYLFPSLGYGKSYKEDKEDNKEKRDLLNSDLLVGYQDIITGTSIYIDIALGIRYGVGFSKNNIYQYGGGVMSLFSIGYAF</sequence>
<reference evidence="2 3" key="1">
    <citation type="submission" date="2014-03" db="EMBL/GenBank/DDBJ databases">
        <title>complete genome sequence of Flavobacteriaceae bacterium JBKA-6.</title>
        <authorList>
            <person name="Takano T."/>
            <person name="Nakamura Y."/>
            <person name="Takuma S."/>
            <person name="Yasuike M."/>
            <person name="Matsuyama T."/>
            <person name="Sakai T."/>
            <person name="Fujiwara A."/>
            <person name="Kimoto K."/>
            <person name="Fukuda Y."/>
            <person name="Kondo H."/>
            <person name="Hirono I."/>
            <person name="Nakayasu C."/>
        </authorList>
    </citation>
    <scope>NUCLEOTIDE SEQUENCE [LARGE SCALE GENOMIC DNA]</scope>
    <source>
        <strain evidence="2 3">JBKA-6</strain>
    </source>
</reference>
<gene>
    <name evidence="2" type="ORF">JBKA6_1025</name>
</gene>
<dbReference type="KEGG" id="ise:JBKA6_1025"/>
<dbReference type="AlphaFoldDB" id="A0A1J1E6S2"/>
<keyword evidence="3" id="KW-1185">Reference proteome</keyword>
<evidence type="ECO:0000313" key="2">
    <source>
        <dbReference type="EMBL" id="BAV95038.1"/>
    </source>
</evidence>
<dbReference type="EMBL" id="AP014564">
    <property type="protein sequence ID" value="BAV95038.1"/>
    <property type="molecule type" value="Genomic_DNA"/>
</dbReference>
<proteinExistence type="predicted"/>
<accession>A0A1J1E6S2</accession>
<keyword evidence="1" id="KW-0732">Signal</keyword>
<dbReference type="Proteomes" id="UP000243197">
    <property type="component" value="Chromosome"/>
</dbReference>
<feature type="signal peptide" evidence="1">
    <location>
        <begin position="1"/>
        <end position="20"/>
    </location>
</feature>
<organism evidence="2 3">
    <name type="scientific">Ichthyobacterium seriolicida</name>
    <dbReference type="NCBI Taxonomy" id="242600"/>
    <lineage>
        <taxon>Bacteria</taxon>
        <taxon>Pseudomonadati</taxon>
        <taxon>Bacteroidota</taxon>
        <taxon>Flavobacteriia</taxon>
        <taxon>Flavobacteriales</taxon>
        <taxon>Ichthyobacteriaceae</taxon>
        <taxon>Ichthyobacterium</taxon>
    </lineage>
</organism>
<name>A0A1J1E6S2_9FLAO</name>
<evidence type="ECO:0000256" key="1">
    <source>
        <dbReference type="SAM" id="SignalP"/>
    </source>
</evidence>
<protein>
    <recommendedName>
        <fullName evidence="4">DUF3575 domain-containing protein</fullName>
    </recommendedName>
</protein>
<evidence type="ECO:0000313" key="3">
    <source>
        <dbReference type="Proteomes" id="UP000243197"/>
    </source>
</evidence>